<reference evidence="3 4" key="1">
    <citation type="submission" date="2018-07" db="EMBL/GenBank/DDBJ databases">
        <title>Genomic Encyclopedia of Type Strains, Phase IV (KMG-IV): sequencing the most valuable type-strain genomes for metagenomic binning, comparative biology and taxonomic classification.</title>
        <authorList>
            <person name="Goeker M."/>
        </authorList>
    </citation>
    <scope>NUCLEOTIDE SEQUENCE [LARGE SCALE GENOMIC DNA]</scope>
    <source>
        <strain evidence="3 4">DSM 44952</strain>
    </source>
</reference>
<feature type="region of interest" description="Disordered" evidence="1">
    <location>
        <begin position="351"/>
        <end position="372"/>
    </location>
</feature>
<dbReference type="AlphaFoldDB" id="A0A370H059"/>
<evidence type="ECO:0000313" key="3">
    <source>
        <dbReference type="EMBL" id="RDI49122.1"/>
    </source>
</evidence>
<dbReference type="InterPro" id="IPR017850">
    <property type="entry name" value="Alkaline_phosphatase_core_sf"/>
</dbReference>
<evidence type="ECO:0000256" key="1">
    <source>
        <dbReference type="SAM" id="MobiDB-lite"/>
    </source>
</evidence>
<dbReference type="EMBL" id="QQAZ01000007">
    <property type="protein sequence ID" value="RDI49122.1"/>
    <property type="molecule type" value="Genomic_DNA"/>
</dbReference>
<proteinExistence type="predicted"/>
<dbReference type="STRING" id="1210089.GCA_001613165_00740"/>
<dbReference type="SUPFAM" id="SSF53649">
    <property type="entry name" value="Alkaline phosphatase-like"/>
    <property type="match status" value="1"/>
</dbReference>
<dbReference type="Proteomes" id="UP000255355">
    <property type="component" value="Unassembled WGS sequence"/>
</dbReference>
<dbReference type="Gene3D" id="3.40.720.10">
    <property type="entry name" value="Alkaline Phosphatase, subunit A"/>
    <property type="match status" value="1"/>
</dbReference>
<dbReference type="PANTHER" id="PTHR10151">
    <property type="entry name" value="ECTONUCLEOTIDE PYROPHOSPHATASE/PHOSPHODIESTERASE"/>
    <property type="match status" value="1"/>
</dbReference>
<dbReference type="OrthoDB" id="1956004at2"/>
<comment type="caution">
    <text evidence="3">The sequence shown here is derived from an EMBL/GenBank/DDBJ whole genome shotgun (WGS) entry which is preliminary data.</text>
</comment>
<dbReference type="PANTHER" id="PTHR10151:SF120">
    <property type="entry name" value="BIS(5'-ADENOSYL)-TRIPHOSPHATASE"/>
    <property type="match status" value="1"/>
</dbReference>
<name>A0A370H059_9NOCA</name>
<evidence type="ECO:0000313" key="4">
    <source>
        <dbReference type="Proteomes" id="UP000255355"/>
    </source>
</evidence>
<feature type="region of interest" description="Disordered" evidence="1">
    <location>
        <begin position="307"/>
        <end position="336"/>
    </location>
</feature>
<accession>A0A370H059</accession>
<dbReference type="InterPro" id="IPR002591">
    <property type="entry name" value="Phosphodiest/P_Trfase"/>
</dbReference>
<sequence length="372" mass="38407">MAITRRTCSALLVTSFAALVTGTALPRAAAASGIGKVAVIGIDGCLYSELLAAVTPNLQRLAAEGTLSRYSIAPHTTVSCPSWSAVLTGVWDTRTGICDNGDTCDPAHLGRFPTVFNRIKRAAPQRKTASIATWDTISAIARTGDPHADTIVTAGSNPLGTYGCEADIDTATAAATVTAIDAGTDFVFTHFDQVDIAGHRLRASNPQAYRDAISRVDVLVGRIADAVGRRAADHPEEQWTILVTTDHGHKPEGGHGGQSPYEVASFVIAHGPDFAAGRTYNGYSLVDITPTVLDLLGLAPVADLDGKSLRSGGSGNPSAPPPSTPVIGHPTDPATTRLAALPFPADARCKVGEAQAGDQHTAVAAPRPGGTP</sequence>
<protein>
    <submittedName>
        <fullName evidence="3">Type I phosphodiesterase/nucleotide pyrophosphatase</fullName>
    </submittedName>
</protein>
<organism evidence="3 4">
    <name type="scientific">Nocardia mexicana</name>
    <dbReference type="NCBI Taxonomy" id="279262"/>
    <lineage>
        <taxon>Bacteria</taxon>
        <taxon>Bacillati</taxon>
        <taxon>Actinomycetota</taxon>
        <taxon>Actinomycetes</taxon>
        <taxon>Mycobacteriales</taxon>
        <taxon>Nocardiaceae</taxon>
        <taxon>Nocardia</taxon>
    </lineage>
</organism>
<evidence type="ECO:0000256" key="2">
    <source>
        <dbReference type="SAM" id="SignalP"/>
    </source>
</evidence>
<keyword evidence="4" id="KW-1185">Reference proteome</keyword>
<dbReference type="RefSeq" id="WP_084519134.1">
    <property type="nucleotide sequence ID" value="NZ_QQAZ01000007.1"/>
</dbReference>
<dbReference type="GO" id="GO:0016787">
    <property type="term" value="F:hydrolase activity"/>
    <property type="evidence" value="ECO:0007669"/>
    <property type="project" value="UniProtKB-ARBA"/>
</dbReference>
<feature type="signal peptide" evidence="2">
    <location>
        <begin position="1"/>
        <end position="29"/>
    </location>
</feature>
<feature type="chain" id="PRO_5038906253" evidence="2">
    <location>
        <begin position="30"/>
        <end position="372"/>
    </location>
</feature>
<keyword evidence="2" id="KW-0732">Signal</keyword>
<gene>
    <name evidence="3" type="ORF">DFR68_107250</name>
</gene>
<dbReference type="Pfam" id="PF01663">
    <property type="entry name" value="Phosphodiest"/>
    <property type="match status" value="1"/>
</dbReference>